<keyword evidence="6" id="KW-0963">Cytoplasm</keyword>
<dbReference type="NCBIfam" id="TIGR00562">
    <property type="entry name" value="proto_IX_ox"/>
    <property type="match status" value="1"/>
</dbReference>
<evidence type="ECO:0000313" key="9">
    <source>
        <dbReference type="Proteomes" id="UP000184603"/>
    </source>
</evidence>
<dbReference type="InterPro" id="IPR004572">
    <property type="entry name" value="Protoporphyrinogen_oxidase"/>
</dbReference>
<dbReference type="STRING" id="1121416.SAMN02745220_01422"/>
<keyword evidence="3 6" id="KW-0274">FAD</keyword>
<dbReference type="InterPro" id="IPR002937">
    <property type="entry name" value="Amino_oxidase"/>
</dbReference>
<keyword evidence="4 6" id="KW-0560">Oxidoreductase</keyword>
<dbReference type="Gene3D" id="1.10.3110.10">
    <property type="entry name" value="protoporphyrinogen ix oxidase, domain 3"/>
    <property type="match status" value="1"/>
</dbReference>
<dbReference type="InterPro" id="IPR036188">
    <property type="entry name" value="FAD/NAD-bd_sf"/>
</dbReference>
<gene>
    <name evidence="8" type="ORF">SAMN02745220_01422</name>
</gene>
<dbReference type="InterPro" id="IPR050464">
    <property type="entry name" value="Zeta_carotene_desat/Oxidored"/>
</dbReference>
<evidence type="ECO:0000256" key="4">
    <source>
        <dbReference type="ARBA" id="ARBA00023002"/>
    </source>
</evidence>
<comment type="cofactor">
    <cofactor evidence="1 6">
        <name>FAD</name>
        <dbReference type="ChEBI" id="CHEBI:57692"/>
    </cofactor>
</comment>
<dbReference type="GO" id="GO:0006783">
    <property type="term" value="P:heme biosynthetic process"/>
    <property type="evidence" value="ECO:0007669"/>
    <property type="project" value="UniProtKB-UniRule"/>
</dbReference>
<evidence type="ECO:0000256" key="6">
    <source>
        <dbReference type="RuleBase" id="RU364052"/>
    </source>
</evidence>
<dbReference type="Proteomes" id="UP000184603">
    <property type="component" value="Unassembled WGS sequence"/>
</dbReference>
<comment type="subcellular location">
    <subcellularLocation>
        <location evidence="6">Cytoplasm</location>
    </subcellularLocation>
</comment>
<reference evidence="8 9" key="1">
    <citation type="submission" date="2016-12" db="EMBL/GenBank/DDBJ databases">
        <authorList>
            <person name="Song W.-J."/>
            <person name="Kurnit D.M."/>
        </authorList>
    </citation>
    <scope>NUCLEOTIDE SEQUENCE [LARGE SCALE GENOMIC DNA]</scope>
    <source>
        <strain evidence="8 9">DSM 18488</strain>
    </source>
</reference>
<evidence type="ECO:0000256" key="1">
    <source>
        <dbReference type="ARBA" id="ARBA00001974"/>
    </source>
</evidence>
<keyword evidence="5 6" id="KW-0350">Heme biosynthesis</keyword>
<evidence type="ECO:0000256" key="5">
    <source>
        <dbReference type="ARBA" id="ARBA00023133"/>
    </source>
</evidence>
<comment type="similarity">
    <text evidence="6">Belongs to the protoporphyrinogen/coproporphyrinogen oxidase family. Coproporphyrinogen III oxidase subfamily.</text>
</comment>
<dbReference type="GO" id="GO:0004729">
    <property type="term" value="F:oxygen-dependent protoporphyrinogen oxidase activity"/>
    <property type="evidence" value="ECO:0007669"/>
    <property type="project" value="UniProtKB-UniRule"/>
</dbReference>
<dbReference type="PANTHER" id="PTHR42923:SF3">
    <property type="entry name" value="PROTOPORPHYRINOGEN OXIDASE"/>
    <property type="match status" value="1"/>
</dbReference>
<accession>A0A1M7Y2T8</accession>
<keyword evidence="9" id="KW-1185">Reference proteome</keyword>
<dbReference type="GO" id="GO:0005737">
    <property type="term" value="C:cytoplasm"/>
    <property type="evidence" value="ECO:0007669"/>
    <property type="project" value="UniProtKB-SubCell"/>
</dbReference>
<evidence type="ECO:0000313" key="8">
    <source>
        <dbReference type="EMBL" id="SHO46312.1"/>
    </source>
</evidence>
<dbReference type="SUPFAM" id="SSF54373">
    <property type="entry name" value="FAD-linked reductases, C-terminal domain"/>
    <property type="match status" value="1"/>
</dbReference>
<protein>
    <recommendedName>
        <fullName evidence="6">Coproporphyrinogen III oxidase</fullName>
        <ecNumber evidence="6">1.3.3.15</ecNumber>
    </recommendedName>
</protein>
<comment type="catalytic activity">
    <reaction evidence="6">
        <text>coproporphyrinogen III + 3 O2 = coproporphyrin III + 3 H2O2</text>
        <dbReference type="Rhea" id="RHEA:43436"/>
        <dbReference type="ChEBI" id="CHEBI:15379"/>
        <dbReference type="ChEBI" id="CHEBI:16240"/>
        <dbReference type="ChEBI" id="CHEBI:57309"/>
        <dbReference type="ChEBI" id="CHEBI:131725"/>
        <dbReference type="EC" id="1.3.3.15"/>
    </reaction>
</comment>
<organism evidence="8 9">
    <name type="scientific">Desulfopila aestuarii DSM 18488</name>
    <dbReference type="NCBI Taxonomy" id="1121416"/>
    <lineage>
        <taxon>Bacteria</taxon>
        <taxon>Pseudomonadati</taxon>
        <taxon>Thermodesulfobacteriota</taxon>
        <taxon>Desulfobulbia</taxon>
        <taxon>Desulfobulbales</taxon>
        <taxon>Desulfocapsaceae</taxon>
        <taxon>Desulfopila</taxon>
    </lineage>
</organism>
<dbReference type="RefSeq" id="WP_073612759.1">
    <property type="nucleotide sequence ID" value="NZ_FRFE01000005.1"/>
</dbReference>
<dbReference type="Gene3D" id="3.50.50.60">
    <property type="entry name" value="FAD/NAD(P)-binding domain"/>
    <property type="match status" value="1"/>
</dbReference>
<dbReference type="SUPFAM" id="SSF51905">
    <property type="entry name" value="FAD/NAD(P)-binding domain"/>
    <property type="match status" value="1"/>
</dbReference>
<dbReference type="EC" id="1.3.3.15" evidence="6"/>
<name>A0A1M7Y2T8_9BACT</name>
<comment type="pathway">
    <text evidence="6">Porphyrin-containing compound metabolism; protoheme biosynthesis.</text>
</comment>
<dbReference type="PANTHER" id="PTHR42923">
    <property type="entry name" value="PROTOPORPHYRINOGEN OXIDASE"/>
    <property type="match status" value="1"/>
</dbReference>
<evidence type="ECO:0000256" key="2">
    <source>
        <dbReference type="ARBA" id="ARBA00022630"/>
    </source>
</evidence>
<evidence type="ECO:0000259" key="7">
    <source>
        <dbReference type="Pfam" id="PF01593"/>
    </source>
</evidence>
<feature type="domain" description="Amine oxidase" evidence="7">
    <location>
        <begin position="14"/>
        <end position="450"/>
    </location>
</feature>
<dbReference type="Pfam" id="PF01593">
    <property type="entry name" value="Amino_oxidase"/>
    <property type="match status" value="1"/>
</dbReference>
<comment type="function">
    <text evidence="6">Involved in coproporphyrin-dependent heme b biosynthesis. Catalyzes the oxidation of coproporphyrinogen III to coproporphyrin III.</text>
</comment>
<dbReference type="AlphaFoldDB" id="A0A1M7Y2T8"/>
<keyword evidence="2 6" id="KW-0285">Flavoprotein</keyword>
<evidence type="ECO:0000256" key="3">
    <source>
        <dbReference type="ARBA" id="ARBA00022827"/>
    </source>
</evidence>
<dbReference type="OrthoDB" id="20837at2"/>
<dbReference type="Gene3D" id="3.90.660.20">
    <property type="entry name" value="Protoporphyrinogen oxidase, mitochondrial, domain 2"/>
    <property type="match status" value="1"/>
</dbReference>
<dbReference type="EMBL" id="FRFE01000005">
    <property type="protein sequence ID" value="SHO46312.1"/>
    <property type="molecule type" value="Genomic_DNA"/>
</dbReference>
<sequence>MTTHYQTLIIGGGLSGLTVAHKLRLQEPEHRFLLLEKNGSTGGVIRTNRENGFISEIGPHGFLDNCQESKDILAETGLDRECVKAPLIDFVRYVYLRGKLQCIPQTPKKIAFAPLISWKDKLRVLGEWFQPPLEGEPTVAKWVNHRFGPALLPFADAVFTGTYAGDFDRLAIDAVMPGIRALEKEHGSMLRGLAAQMLAKRKEGGEKKKLAMPAMTSFANGMARLPERLTELLTPGVNLQLNCGATSIGRENGRWQVITCSGPLTADNLVIAAPINVSLKLLSDIAPELATVRVPETWISTVVFGFGPGVTLPPGFGYLTPESEQRFTLGSLFSSNMFPGRAPAGHVLFETLIGGRRHPERLELHREELIERALADVQDILDIRQKPIYTTVLRSDGGIPQLEQGYTKLLTRRDELIRDNHGLHVCGFGWEGIGLNDMMKTATRVAEAVLHDSTSTCGAAEVKKVYF</sequence>
<proteinExistence type="inferred from homology"/>